<feature type="chain" id="PRO_5047063170" evidence="4">
    <location>
        <begin position="20"/>
        <end position="510"/>
    </location>
</feature>
<sequence length="510" mass="56471">MKRYFLLTLLFLNVLTVFSQSNLVDKTRAFRQANEHRLLQEFMGLLSIPNVVYDTVGIQKTANYIVKMMEDRGIKTQKLDAKTKGVPPAIYGEVIVPNATKTLVFYAHYDGQPVNPNQWAEGIKPFEAVFLDASLEKGGKIIDVPKASESINPEWRIYGRSASDDKAGVFTILSAYQAMTKMGIKPSVNLKFFFEGEEEAGSTHLEEILAKHKDKLKADLWVICDGPVHQSGRKQVVFGVRGDVNMEVKVFASKRPLHSGHYGNWAPNPANLLVNLLATMKDTKGKVLINGFYDDVTPLSALEKQALANIPPSDEQMRNELGFVRAEGDGKSLAELISLPSLNINGIASANVGKMVANIIPTSATAALDLRLVLGNDAQRQVQKVIEHIKSQGYYVTTNESITDEERLKYPLIARVQAKEGYNAQRTKMDLPIAQLIIKAVQSTSKENIVLMPSSGGSLPLYLFDKHLATPTITVPIANHDNNQHAENENIRIQNLRSGLETYVALMSIQ</sequence>
<dbReference type="PANTHER" id="PTHR43270">
    <property type="entry name" value="BETA-ALA-HIS DIPEPTIDASE"/>
    <property type="match status" value="1"/>
</dbReference>
<feature type="signal peptide" evidence="4">
    <location>
        <begin position="1"/>
        <end position="19"/>
    </location>
</feature>
<proteinExistence type="predicted"/>
<dbReference type="Pfam" id="PF01546">
    <property type="entry name" value="Peptidase_M20"/>
    <property type="match status" value="1"/>
</dbReference>
<dbReference type="Pfam" id="PF07687">
    <property type="entry name" value="M20_dimer"/>
    <property type="match status" value="1"/>
</dbReference>
<keyword evidence="4" id="KW-0732">Signal</keyword>
<reference evidence="6 7" key="1">
    <citation type="submission" date="2023-12" db="EMBL/GenBank/DDBJ databases">
        <title>Novel species of the genus Arcicella isolated from rivers.</title>
        <authorList>
            <person name="Lu H."/>
        </authorList>
    </citation>
    <scope>NUCLEOTIDE SEQUENCE [LARGE SCALE GENOMIC DNA]</scope>
    <source>
        <strain evidence="6 7">DC2W</strain>
    </source>
</reference>
<keyword evidence="7" id="KW-1185">Reference proteome</keyword>
<protein>
    <submittedName>
        <fullName evidence="6">M20/M25/M40 family metallo-hydrolase</fullName>
    </submittedName>
</protein>
<dbReference type="EMBL" id="JAYGIL010000035">
    <property type="protein sequence ID" value="MEA5405409.1"/>
    <property type="molecule type" value="Genomic_DNA"/>
</dbReference>
<dbReference type="SUPFAM" id="SSF53187">
    <property type="entry name" value="Zn-dependent exopeptidases"/>
    <property type="match status" value="1"/>
</dbReference>
<dbReference type="Gene3D" id="3.30.70.360">
    <property type="match status" value="1"/>
</dbReference>
<evidence type="ECO:0000313" key="6">
    <source>
        <dbReference type="EMBL" id="MEA5405409.1"/>
    </source>
</evidence>
<keyword evidence="2" id="KW-0479">Metal-binding</keyword>
<accession>A0ABU5SAF7</accession>
<organism evidence="6 7">
    <name type="scientific">Arcicella gelida</name>
    <dbReference type="NCBI Taxonomy" id="2984195"/>
    <lineage>
        <taxon>Bacteria</taxon>
        <taxon>Pseudomonadati</taxon>
        <taxon>Bacteroidota</taxon>
        <taxon>Cytophagia</taxon>
        <taxon>Cytophagales</taxon>
        <taxon>Flectobacillaceae</taxon>
        <taxon>Arcicella</taxon>
    </lineage>
</organism>
<evidence type="ECO:0000313" key="7">
    <source>
        <dbReference type="Proteomes" id="UP001303899"/>
    </source>
</evidence>
<comment type="caution">
    <text evidence="6">The sequence shown here is derived from an EMBL/GenBank/DDBJ whole genome shotgun (WGS) entry which is preliminary data.</text>
</comment>
<evidence type="ECO:0000256" key="3">
    <source>
        <dbReference type="ARBA" id="ARBA00022801"/>
    </source>
</evidence>
<dbReference type="PANTHER" id="PTHR43270:SF8">
    <property type="entry name" value="DI- AND TRIPEPTIDASE DUG2-RELATED"/>
    <property type="match status" value="1"/>
</dbReference>
<evidence type="ECO:0000256" key="4">
    <source>
        <dbReference type="SAM" id="SignalP"/>
    </source>
</evidence>
<dbReference type="Gene3D" id="3.40.630.10">
    <property type="entry name" value="Zn peptidases"/>
    <property type="match status" value="1"/>
</dbReference>
<dbReference type="InterPro" id="IPR002933">
    <property type="entry name" value="Peptidase_M20"/>
</dbReference>
<dbReference type="InterPro" id="IPR051458">
    <property type="entry name" value="Cyt/Met_Dipeptidase"/>
</dbReference>
<keyword evidence="1" id="KW-0645">Protease</keyword>
<keyword evidence="3" id="KW-0378">Hydrolase</keyword>
<dbReference type="Proteomes" id="UP001303899">
    <property type="component" value="Unassembled WGS sequence"/>
</dbReference>
<dbReference type="InterPro" id="IPR011650">
    <property type="entry name" value="Peptidase_M20_dimer"/>
</dbReference>
<evidence type="ECO:0000259" key="5">
    <source>
        <dbReference type="Pfam" id="PF07687"/>
    </source>
</evidence>
<dbReference type="RefSeq" id="WP_323698817.1">
    <property type="nucleotide sequence ID" value="NZ_JAYGIL010000035.1"/>
</dbReference>
<evidence type="ECO:0000256" key="1">
    <source>
        <dbReference type="ARBA" id="ARBA00022670"/>
    </source>
</evidence>
<gene>
    <name evidence="6" type="ORF">VB776_20895</name>
</gene>
<evidence type="ECO:0000256" key="2">
    <source>
        <dbReference type="ARBA" id="ARBA00022723"/>
    </source>
</evidence>
<name>A0ABU5SAF7_9BACT</name>
<feature type="domain" description="Peptidase M20 dimerisation" evidence="5">
    <location>
        <begin position="246"/>
        <end position="392"/>
    </location>
</feature>